<feature type="compositionally biased region" description="Basic residues" evidence="1">
    <location>
        <begin position="289"/>
        <end position="301"/>
    </location>
</feature>
<dbReference type="InterPro" id="IPR043151">
    <property type="entry name" value="BAH_sf"/>
</dbReference>
<gene>
    <name evidence="3" type="ORF">LTR78_004303</name>
</gene>
<feature type="region of interest" description="Disordered" evidence="1">
    <location>
        <begin position="275"/>
        <end position="312"/>
    </location>
</feature>
<evidence type="ECO:0000313" key="3">
    <source>
        <dbReference type="EMBL" id="KAK3675662.1"/>
    </source>
</evidence>
<dbReference type="InterPro" id="IPR011011">
    <property type="entry name" value="Znf_FYVE_PHD"/>
</dbReference>
<evidence type="ECO:0000256" key="1">
    <source>
        <dbReference type="SAM" id="MobiDB-lite"/>
    </source>
</evidence>
<accession>A0AAE0WPM3</accession>
<dbReference type="EMBL" id="JAUTXT010000013">
    <property type="protein sequence ID" value="KAK3675662.1"/>
    <property type="molecule type" value="Genomic_DNA"/>
</dbReference>
<keyword evidence="4" id="KW-1185">Reference proteome</keyword>
<dbReference type="CDD" id="cd04370">
    <property type="entry name" value="BAH"/>
    <property type="match status" value="1"/>
</dbReference>
<protein>
    <recommendedName>
        <fullName evidence="2">BAH domain-containing protein</fullName>
    </recommendedName>
</protein>
<dbReference type="GO" id="GO:0003682">
    <property type="term" value="F:chromatin binding"/>
    <property type="evidence" value="ECO:0007669"/>
    <property type="project" value="InterPro"/>
</dbReference>
<dbReference type="Proteomes" id="UP001274830">
    <property type="component" value="Unassembled WGS sequence"/>
</dbReference>
<dbReference type="AlphaFoldDB" id="A0AAE0WPM3"/>
<dbReference type="InterPro" id="IPR001025">
    <property type="entry name" value="BAH_dom"/>
</dbReference>
<dbReference type="PANTHER" id="PTHR46364">
    <property type="entry name" value="OS08G0421900 PROTEIN"/>
    <property type="match status" value="1"/>
</dbReference>
<feature type="compositionally biased region" description="Basic residues" evidence="1">
    <location>
        <begin position="1"/>
        <end position="12"/>
    </location>
</feature>
<dbReference type="SUPFAM" id="SSF57903">
    <property type="entry name" value="FYVE/PHD zinc finger"/>
    <property type="match status" value="1"/>
</dbReference>
<dbReference type="CDD" id="cd15489">
    <property type="entry name" value="PHD_SF"/>
    <property type="match status" value="1"/>
</dbReference>
<evidence type="ECO:0000259" key="2">
    <source>
        <dbReference type="PROSITE" id="PS51038"/>
    </source>
</evidence>
<organism evidence="3 4">
    <name type="scientific">Recurvomyces mirabilis</name>
    <dbReference type="NCBI Taxonomy" id="574656"/>
    <lineage>
        <taxon>Eukaryota</taxon>
        <taxon>Fungi</taxon>
        <taxon>Dikarya</taxon>
        <taxon>Ascomycota</taxon>
        <taxon>Pezizomycotina</taxon>
        <taxon>Dothideomycetes</taxon>
        <taxon>Dothideomycetidae</taxon>
        <taxon>Mycosphaerellales</taxon>
        <taxon>Teratosphaeriaceae</taxon>
        <taxon>Recurvomyces</taxon>
    </lineage>
</organism>
<name>A0AAE0WPM3_9PEZI</name>
<feature type="domain" description="BAH" evidence="2">
    <location>
        <begin position="115"/>
        <end position="238"/>
    </location>
</feature>
<dbReference type="Gene3D" id="2.30.30.490">
    <property type="match status" value="1"/>
</dbReference>
<sequence length="373" mass="41895">MRTKQTGPKRPKHDVNDTPINSPPVPDVKSPAQPHELSDKERAKLRDFLDKDGPSPPFSITTIPLNNPKKRKRSTTNLHTQSDLFEDRLSVQYEIKPLNNWESLRRYKKFTVGNESIAVGEHILVKHDISEDQKIDIAAQWKAKVLEVRALDPEHVYIRVAWLNRPEDLDSGRKDYHGLNELIPTNHMDIIDAMTVNGRLELYHWAEEDDESAMPGIGEHFWRQTYDFAGTKTFSELRHICIDDRPQNPDKMILQCPSETCGRWMHLKCIAEAAVGQTSDSQQKQSSNAKRKSTSMKKGARAKTPELTPGSTAQAKALNQATGVTAEVFVKGLPADEKDGGPPEGSTRVVVTREDGEDEVTDVKCLFCGAAIE</sequence>
<feature type="compositionally biased region" description="Basic and acidic residues" evidence="1">
    <location>
        <begin position="36"/>
        <end position="53"/>
    </location>
</feature>
<proteinExistence type="predicted"/>
<comment type="caution">
    <text evidence="3">The sequence shown here is derived from an EMBL/GenBank/DDBJ whole genome shotgun (WGS) entry which is preliminary data.</text>
</comment>
<reference evidence="3" key="1">
    <citation type="submission" date="2023-07" db="EMBL/GenBank/DDBJ databases">
        <title>Black Yeasts Isolated from many extreme environments.</title>
        <authorList>
            <person name="Coleine C."/>
            <person name="Stajich J.E."/>
            <person name="Selbmann L."/>
        </authorList>
    </citation>
    <scope>NUCLEOTIDE SEQUENCE</scope>
    <source>
        <strain evidence="3">CCFEE 5485</strain>
    </source>
</reference>
<dbReference type="PROSITE" id="PS51038">
    <property type="entry name" value="BAH"/>
    <property type="match status" value="1"/>
</dbReference>
<evidence type="ECO:0000313" key="4">
    <source>
        <dbReference type="Proteomes" id="UP001274830"/>
    </source>
</evidence>
<feature type="compositionally biased region" description="Polar residues" evidence="1">
    <location>
        <begin position="276"/>
        <end position="288"/>
    </location>
</feature>
<feature type="region of interest" description="Disordered" evidence="1">
    <location>
        <begin position="1"/>
        <end position="79"/>
    </location>
</feature>